<evidence type="ECO:0000256" key="1">
    <source>
        <dbReference type="SAM" id="MobiDB-lite"/>
    </source>
</evidence>
<name>A0ABP8SG25_9ACTN</name>
<organism evidence="2 3">
    <name type="scientific">Micromonospora coerulea</name>
    <dbReference type="NCBI Taxonomy" id="47856"/>
    <lineage>
        <taxon>Bacteria</taxon>
        <taxon>Bacillati</taxon>
        <taxon>Actinomycetota</taxon>
        <taxon>Actinomycetes</taxon>
        <taxon>Micromonosporales</taxon>
        <taxon>Micromonosporaceae</taxon>
        <taxon>Micromonospora</taxon>
    </lineage>
</organism>
<gene>
    <name evidence="2" type="ORF">GCM10023176_19950</name>
</gene>
<evidence type="ECO:0000313" key="3">
    <source>
        <dbReference type="Proteomes" id="UP001500307"/>
    </source>
</evidence>
<proteinExistence type="predicted"/>
<comment type="caution">
    <text evidence="2">The sequence shown here is derived from an EMBL/GenBank/DDBJ whole genome shotgun (WGS) entry which is preliminary data.</text>
</comment>
<keyword evidence="3" id="KW-1185">Reference proteome</keyword>
<evidence type="ECO:0008006" key="4">
    <source>
        <dbReference type="Google" id="ProtNLM"/>
    </source>
</evidence>
<feature type="region of interest" description="Disordered" evidence="1">
    <location>
        <begin position="1"/>
        <end position="63"/>
    </location>
</feature>
<dbReference type="Proteomes" id="UP001500307">
    <property type="component" value="Unassembled WGS sequence"/>
</dbReference>
<dbReference type="EMBL" id="BAABGU010000008">
    <property type="protein sequence ID" value="GAA4567517.1"/>
    <property type="molecule type" value="Genomic_DNA"/>
</dbReference>
<accession>A0ABP8SG25</accession>
<reference evidence="3" key="1">
    <citation type="journal article" date="2019" name="Int. J. Syst. Evol. Microbiol.">
        <title>The Global Catalogue of Microorganisms (GCM) 10K type strain sequencing project: providing services to taxonomists for standard genome sequencing and annotation.</title>
        <authorList>
            <consortium name="The Broad Institute Genomics Platform"/>
            <consortium name="The Broad Institute Genome Sequencing Center for Infectious Disease"/>
            <person name="Wu L."/>
            <person name="Ma J."/>
        </authorList>
    </citation>
    <scope>NUCLEOTIDE SEQUENCE [LARGE SCALE GENOMIC DNA]</scope>
    <source>
        <strain evidence="3">JCM 3175</strain>
    </source>
</reference>
<dbReference type="RefSeq" id="WP_200209549.1">
    <property type="nucleotide sequence ID" value="NZ_BAABGU010000008.1"/>
</dbReference>
<evidence type="ECO:0000313" key="2">
    <source>
        <dbReference type="EMBL" id="GAA4567517.1"/>
    </source>
</evidence>
<sequence length="63" mass="7207">MSLERAKNQVEKVAGPERARLGDMPQNERSEAERVMQRDRAQGRQPGEHVQADAREAREDFTS</sequence>
<protein>
    <recommendedName>
        <fullName evidence="4">General stress protein CsbD</fullName>
    </recommendedName>
</protein>